<keyword evidence="2" id="KW-1133">Transmembrane helix</keyword>
<feature type="transmembrane region" description="Helical" evidence="2">
    <location>
        <begin position="131"/>
        <end position="151"/>
    </location>
</feature>
<keyword evidence="2" id="KW-0472">Membrane</keyword>
<reference evidence="3 4" key="1">
    <citation type="submission" date="2017-12" db="EMBL/GenBank/DDBJ databases">
        <title>Sequencing the genomes of 1000 Actinobacteria strains.</title>
        <authorList>
            <person name="Klenk H.-P."/>
        </authorList>
    </citation>
    <scope>NUCLEOTIDE SEQUENCE [LARGE SCALE GENOMIC DNA]</scope>
    <source>
        <strain evidence="3 4">DSM 44489</strain>
    </source>
</reference>
<dbReference type="Proteomes" id="UP000233766">
    <property type="component" value="Unassembled WGS sequence"/>
</dbReference>
<dbReference type="RefSeq" id="WP_409347795.1">
    <property type="nucleotide sequence ID" value="NZ_PJMW01000001.1"/>
</dbReference>
<evidence type="ECO:0000256" key="2">
    <source>
        <dbReference type="SAM" id="Phobius"/>
    </source>
</evidence>
<evidence type="ECO:0008006" key="5">
    <source>
        <dbReference type="Google" id="ProtNLM"/>
    </source>
</evidence>
<dbReference type="AlphaFoldDB" id="A0A2N3WX97"/>
<sequence length="178" mass="19518">MMDDSSWNLRVRGETEVQRLDRNWASLLQELRVVQTGVQLLTGFLMVLPFQPRFESLSTSMRVLYLVVLTASICATALLVAPVAAHRLLFRRHQLAWLVSASNQLALTGVTLLGVAMVGVAVLLFDVVAGTAAAVAAGVFFGALFIGTWLVRPWLARRRSPPDAPDDQQPGLEEDDPH</sequence>
<keyword evidence="4" id="KW-1185">Reference proteome</keyword>
<name>A0A2N3WX97_9NOCA</name>
<gene>
    <name evidence="3" type="ORF">ATK86_0516</name>
</gene>
<dbReference type="Pfam" id="PF19853">
    <property type="entry name" value="DUF6328"/>
    <property type="match status" value="1"/>
</dbReference>
<comment type="caution">
    <text evidence="3">The sequence shown here is derived from an EMBL/GenBank/DDBJ whole genome shotgun (WGS) entry which is preliminary data.</text>
</comment>
<keyword evidence="2" id="KW-0812">Transmembrane</keyword>
<protein>
    <recommendedName>
        <fullName evidence="5">Sodium:proton antiporter</fullName>
    </recommendedName>
</protein>
<evidence type="ECO:0000256" key="1">
    <source>
        <dbReference type="SAM" id="MobiDB-lite"/>
    </source>
</evidence>
<dbReference type="InterPro" id="IPR046291">
    <property type="entry name" value="DUF6328"/>
</dbReference>
<feature type="region of interest" description="Disordered" evidence="1">
    <location>
        <begin position="159"/>
        <end position="178"/>
    </location>
</feature>
<feature type="transmembrane region" description="Helical" evidence="2">
    <location>
        <begin position="105"/>
        <end position="125"/>
    </location>
</feature>
<feature type="transmembrane region" description="Helical" evidence="2">
    <location>
        <begin position="63"/>
        <end position="84"/>
    </location>
</feature>
<evidence type="ECO:0000313" key="4">
    <source>
        <dbReference type="Proteomes" id="UP000233766"/>
    </source>
</evidence>
<dbReference type="EMBL" id="PJMW01000001">
    <property type="protein sequence ID" value="PKV98496.1"/>
    <property type="molecule type" value="Genomic_DNA"/>
</dbReference>
<proteinExistence type="predicted"/>
<evidence type="ECO:0000313" key="3">
    <source>
        <dbReference type="EMBL" id="PKV98496.1"/>
    </source>
</evidence>
<organism evidence="3 4">
    <name type="scientific">Nocardia fluminea</name>
    <dbReference type="NCBI Taxonomy" id="134984"/>
    <lineage>
        <taxon>Bacteria</taxon>
        <taxon>Bacillati</taxon>
        <taxon>Actinomycetota</taxon>
        <taxon>Actinomycetes</taxon>
        <taxon>Mycobacteriales</taxon>
        <taxon>Nocardiaceae</taxon>
        <taxon>Nocardia</taxon>
    </lineage>
</organism>
<accession>A0A2N3WX97</accession>